<dbReference type="Proteomes" id="UP001500305">
    <property type="component" value="Unassembled WGS sequence"/>
</dbReference>
<reference evidence="1 2" key="1">
    <citation type="journal article" date="2019" name="Int. J. Syst. Evol. Microbiol.">
        <title>The Global Catalogue of Microorganisms (GCM) 10K type strain sequencing project: providing services to taxonomists for standard genome sequencing and annotation.</title>
        <authorList>
            <consortium name="The Broad Institute Genomics Platform"/>
            <consortium name="The Broad Institute Genome Sequencing Center for Infectious Disease"/>
            <person name="Wu L."/>
            <person name="Ma J."/>
        </authorList>
    </citation>
    <scope>NUCLEOTIDE SEQUENCE [LARGE SCALE GENOMIC DNA]</scope>
    <source>
        <strain evidence="1 2">JCM 7356</strain>
    </source>
</reference>
<dbReference type="EMBL" id="BAAATR010000016">
    <property type="protein sequence ID" value="GAA2252061.1"/>
    <property type="molecule type" value="Genomic_DNA"/>
</dbReference>
<accession>A0ABN3EA84</accession>
<evidence type="ECO:0000313" key="2">
    <source>
        <dbReference type="Proteomes" id="UP001500305"/>
    </source>
</evidence>
<comment type="caution">
    <text evidence="1">The sequence shown here is derived from an EMBL/GenBank/DDBJ whole genome shotgun (WGS) entry which is preliminary data.</text>
</comment>
<protein>
    <submittedName>
        <fullName evidence="1">Uncharacterized protein</fullName>
    </submittedName>
</protein>
<gene>
    <name evidence="1" type="ORF">GCM10010430_39140</name>
</gene>
<organism evidence="1 2">
    <name type="scientific">Kitasatospora cystarginea</name>
    <dbReference type="NCBI Taxonomy" id="58350"/>
    <lineage>
        <taxon>Bacteria</taxon>
        <taxon>Bacillati</taxon>
        <taxon>Actinomycetota</taxon>
        <taxon>Actinomycetes</taxon>
        <taxon>Kitasatosporales</taxon>
        <taxon>Streptomycetaceae</taxon>
        <taxon>Kitasatospora</taxon>
    </lineage>
</organism>
<evidence type="ECO:0000313" key="1">
    <source>
        <dbReference type="EMBL" id="GAA2252061.1"/>
    </source>
</evidence>
<sequence length="60" mass="6103">MPLIMAVGTDNAAACELSDEEAGLVSAARGPKFPGPPWVGPNGLGGCDGGRFGYSLRLVR</sequence>
<name>A0ABN3EA84_9ACTN</name>
<keyword evidence="2" id="KW-1185">Reference proteome</keyword>
<proteinExistence type="predicted"/>